<keyword evidence="6" id="KW-1185">Reference proteome</keyword>
<evidence type="ECO:0000313" key="6">
    <source>
        <dbReference type="Proteomes" id="UP000515126"/>
    </source>
</evidence>
<dbReference type="SUPFAM" id="SSF47986">
    <property type="entry name" value="DEATH domain"/>
    <property type="match status" value="1"/>
</dbReference>
<dbReference type="GO" id="GO:0032730">
    <property type="term" value="P:positive regulation of interleukin-1 alpha production"/>
    <property type="evidence" value="ECO:0007669"/>
    <property type="project" value="Ensembl"/>
</dbReference>
<evidence type="ECO:0000256" key="3">
    <source>
        <dbReference type="SAM" id="MobiDB-lite"/>
    </source>
</evidence>
<dbReference type="GO" id="GO:2000318">
    <property type="term" value="P:positive regulation of T-helper 17 type immune response"/>
    <property type="evidence" value="ECO:0007669"/>
    <property type="project" value="Ensembl"/>
</dbReference>
<dbReference type="GeneID" id="110299371"/>
<dbReference type="GO" id="GO:0002218">
    <property type="term" value="P:activation of innate immune response"/>
    <property type="evidence" value="ECO:0007669"/>
    <property type="project" value="Ensembl"/>
</dbReference>
<dbReference type="InterPro" id="IPR050637">
    <property type="entry name" value="NLRP_innate_immun_reg"/>
</dbReference>
<dbReference type="InterPro" id="IPR007111">
    <property type="entry name" value="NACHT_NTPase"/>
</dbReference>
<dbReference type="GO" id="GO:0016887">
    <property type="term" value="F:ATP hydrolysis activity"/>
    <property type="evidence" value="ECO:0007669"/>
    <property type="project" value="Ensembl"/>
</dbReference>
<feature type="domain" description="NACHT" evidence="5">
    <location>
        <begin position="163"/>
        <end position="346"/>
    </location>
</feature>
<dbReference type="GO" id="GO:0003924">
    <property type="term" value="F:GTPase activity"/>
    <property type="evidence" value="ECO:0007669"/>
    <property type="project" value="Ensembl"/>
</dbReference>
<dbReference type="InterPro" id="IPR004020">
    <property type="entry name" value="DAPIN"/>
</dbReference>
<feature type="region of interest" description="Disordered" evidence="3">
    <location>
        <begin position="578"/>
        <end position="673"/>
    </location>
</feature>
<name>A0A6P5QBM9_MUSCR</name>
<feature type="domain" description="Pyrin" evidence="4">
    <location>
        <begin position="1"/>
        <end position="92"/>
    </location>
</feature>
<dbReference type="PROSITE" id="PS50837">
    <property type="entry name" value="NACHT"/>
    <property type="match status" value="1"/>
</dbReference>
<dbReference type="Pfam" id="PF17779">
    <property type="entry name" value="WHD_NOD2"/>
    <property type="match status" value="1"/>
</dbReference>
<dbReference type="PROSITE" id="PS50824">
    <property type="entry name" value="DAPIN"/>
    <property type="match status" value="1"/>
</dbReference>
<accession>A0A6P5QBM9</accession>
<feature type="compositionally biased region" description="Basic and acidic residues" evidence="3">
    <location>
        <begin position="633"/>
        <end position="648"/>
    </location>
</feature>
<dbReference type="Pfam" id="PF05729">
    <property type="entry name" value="NACHT"/>
    <property type="match status" value="1"/>
</dbReference>
<evidence type="ECO:0000256" key="1">
    <source>
        <dbReference type="ARBA" id="ARBA00022741"/>
    </source>
</evidence>
<dbReference type="RefSeq" id="XP_021024703.1">
    <property type="nucleotide sequence ID" value="XM_021169044.2"/>
</dbReference>
<dbReference type="SUPFAM" id="SSF52540">
    <property type="entry name" value="P-loop containing nucleoside triphosphate hydrolases"/>
    <property type="match status" value="1"/>
</dbReference>
<dbReference type="SMART" id="SM01289">
    <property type="entry name" value="PYRIN"/>
    <property type="match status" value="1"/>
</dbReference>
<dbReference type="GO" id="GO:0050729">
    <property type="term" value="P:positive regulation of inflammatory response"/>
    <property type="evidence" value="ECO:0007669"/>
    <property type="project" value="Ensembl"/>
</dbReference>
<dbReference type="GO" id="GO:0002827">
    <property type="term" value="P:positive regulation of T-helper 1 type immune response"/>
    <property type="evidence" value="ECO:0007669"/>
    <property type="project" value="Ensembl"/>
</dbReference>
<evidence type="ECO:0000256" key="2">
    <source>
        <dbReference type="ARBA" id="ARBA00022840"/>
    </source>
</evidence>
<evidence type="ECO:0000259" key="5">
    <source>
        <dbReference type="PROSITE" id="PS50837"/>
    </source>
</evidence>
<feature type="compositionally biased region" description="Basic and acidic residues" evidence="3">
    <location>
        <begin position="659"/>
        <end position="673"/>
    </location>
</feature>
<dbReference type="GO" id="GO:0032755">
    <property type="term" value="P:positive regulation of interleukin-6 production"/>
    <property type="evidence" value="ECO:0007669"/>
    <property type="project" value="Ensembl"/>
</dbReference>
<dbReference type="Gene3D" id="3.40.50.300">
    <property type="entry name" value="P-loop containing nucleotide triphosphate hydrolases"/>
    <property type="match status" value="1"/>
</dbReference>
<dbReference type="GO" id="GO:0050832">
    <property type="term" value="P:defense response to fungus"/>
    <property type="evidence" value="ECO:0007669"/>
    <property type="project" value="Ensembl"/>
</dbReference>
<dbReference type="GO" id="GO:1900426">
    <property type="term" value="P:positive regulation of defense response to bacterium"/>
    <property type="evidence" value="ECO:0007669"/>
    <property type="project" value="Ensembl"/>
</dbReference>
<dbReference type="Pfam" id="PF02758">
    <property type="entry name" value="PYRIN"/>
    <property type="match status" value="1"/>
</dbReference>
<dbReference type="PANTHER" id="PTHR45690">
    <property type="entry name" value="NACHT, LRR AND PYD DOMAINS-CONTAINING PROTEIN 12"/>
    <property type="match status" value="1"/>
</dbReference>
<evidence type="ECO:0000313" key="7">
    <source>
        <dbReference type="RefSeq" id="XP_021024703.1"/>
    </source>
</evidence>
<gene>
    <name evidence="7" type="primary">Nlrp10</name>
</gene>
<dbReference type="InterPro" id="IPR041075">
    <property type="entry name" value="NOD1/2_WH"/>
</dbReference>
<dbReference type="CDD" id="cd08321">
    <property type="entry name" value="Pyrin_ASC-like"/>
    <property type="match status" value="1"/>
</dbReference>
<dbReference type="CTD" id="338322"/>
<feature type="compositionally biased region" description="Basic residues" evidence="3">
    <location>
        <begin position="605"/>
        <end position="617"/>
    </location>
</feature>
<dbReference type="KEGG" id="mcal:110299371"/>
<evidence type="ECO:0000259" key="4">
    <source>
        <dbReference type="PROSITE" id="PS50824"/>
    </source>
</evidence>
<dbReference type="InterPro" id="IPR027417">
    <property type="entry name" value="P-loop_NTPase"/>
</dbReference>
<dbReference type="GO" id="GO:0009898">
    <property type="term" value="C:cytoplasmic side of plasma membrane"/>
    <property type="evidence" value="ECO:0007669"/>
    <property type="project" value="Ensembl"/>
</dbReference>
<organism evidence="6 7">
    <name type="scientific">Mus caroli</name>
    <name type="common">Ryukyu mouse</name>
    <name type="synonym">Ricefield mouse</name>
    <dbReference type="NCBI Taxonomy" id="10089"/>
    <lineage>
        <taxon>Eukaryota</taxon>
        <taxon>Metazoa</taxon>
        <taxon>Chordata</taxon>
        <taxon>Craniata</taxon>
        <taxon>Vertebrata</taxon>
        <taxon>Euteleostomi</taxon>
        <taxon>Mammalia</taxon>
        <taxon>Eutheria</taxon>
        <taxon>Euarchontoglires</taxon>
        <taxon>Glires</taxon>
        <taxon>Rodentia</taxon>
        <taxon>Myomorpha</taxon>
        <taxon>Muroidea</taxon>
        <taxon>Muridae</taxon>
        <taxon>Murinae</taxon>
        <taxon>Mus</taxon>
        <taxon>Mus</taxon>
    </lineage>
</organism>
<dbReference type="PANTHER" id="PTHR45690:SF4">
    <property type="entry name" value="NACHT, LRR AND PYD DOMAINS-CONTAINING PROTEIN 10"/>
    <property type="match status" value="1"/>
</dbReference>
<keyword evidence="1" id="KW-0547">Nucleotide-binding</keyword>
<dbReference type="GO" id="GO:0032757">
    <property type="term" value="P:positive regulation of interleukin-8 production"/>
    <property type="evidence" value="ECO:0007669"/>
    <property type="project" value="Ensembl"/>
</dbReference>
<reference evidence="7" key="1">
    <citation type="submission" date="2025-08" db="UniProtKB">
        <authorList>
            <consortium name="RefSeq"/>
        </authorList>
    </citation>
    <scope>IDENTIFICATION</scope>
</reference>
<feature type="compositionally biased region" description="Low complexity" evidence="3">
    <location>
        <begin position="584"/>
        <end position="597"/>
    </location>
</feature>
<dbReference type="InterPro" id="IPR011029">
    <property type="entry name" value="DEATH-like_dom_sf"/>
</dbReference>
<dbReference type="GO" id="GO:0031965">
    <property type="term" value="C:nuclear membrane"/>
    <property type="evidence" value="ECO:0007669"/>
    <property type="project" value="Ensembl"/>
</dbReference>
<sequence length="673" mass="76484">MALARANSPQEALLWALKDLEENSFKTLKFHLRDVTQFHLARGELESLSQVDLASKLISMYGAQEAVRVVSRSLRAMNLMELVDYLNQVCLNDYREIYREHVRCLEERQDWGVNSSHNKLLLMATSSSGGRRSPSCSDLEQELDPVDVKTLFAPEAESYSTPPIVVMQGSAGTGKTTLVKKLVQDWSKGKLYPGQFDYVFYVSCREVVLLPKCDLPNLICWCCGDDQAPVTEILRQPGRLLFILDGYDELQKSSRAERVLHILMRRREVPCSLLITTRPPALQSLEPMLGERRHVLVLGFSEEERETYFSSCFTDKEQLKNALEFVQNNAVLYKACQVPGICWVVCSWLKKKMARGQEVSETPSNSTDIFTAYVSTFLPTDGNGDSSELTRHKVLKSLCSLAAEGMQHQRLLFEEEVLRKHGLDGPSLTAFLNCIDYRKGLGIKKFYSFRHISFQEFFYAMSFLVKEDQSQQGEATHKEVAKLVDPENHEEVTLSLQFLFDMLKTDGTLSLGLKFCFRIAPSVRQDLKHFKEQIEAIKYKRSWDLEFSLYDSKIKKLTQGIQMKDVILNVQHLDEKKSDKKKSVSVTSSFSSGKVQSPFLGNGKSTRKQKKASHGKSRGTEEPVQGVRNHRLTSREKGHMEMNDKEDGGVEGQEDEEGQTLKKDGEMIDKMNG</sequence>
<protein>
    <submittedName>
        <fullName evidence="7">NACHT, LRR and PYD domains-containing protein 10</fullName>
    </submittedName>
</protein>
<proteinExistence type="predicted"/>
<dbReference type="Proteomes" id="UP000515126">
    <property type="component" value="Chromosome 7"/>
</dbReference>
<dbReference type="GO" id="GO:0005654">
    <property type="term" value="C:nucleoplasm"/>
    <property type="evidence" value="ECO:0007669"/>
    <property type="project" value="Ensembl"/>
</dbReference>
<dbReference type="Gene3D" id="1.10.533.10">
    <property type="entry name" value="Death Domain, Fas"/>
    <property type="match status" value="1"/>
</dbReference>
<dbReference type="AlphaFoldDB" id="A0A6P5QBM9"/>
<dbReference type="GO" id="GO:0005524">
    <property type="term" value="F:ATP binding"/>
    <property type="evidence" value="ECO:0007669"/>
    <property type="project" value="UniProtKB-KW"/>
</dbReference>
<keyword evidence="2" id="KW-0067">ATP-binding</keyword>
<dbReference type="GO" id="GO:0005829">
    <property type="term" value="C:cytosol"/>
    <property type="evidence" value="ECO:0007669"/>
    <property type="project" value="Ensembl"/>
</dbReference>